<proteinExistence type="predicted"/>
<reference evidence="1 2" key="2">
    <citation type="submission" date="2016-08" db="EMBL/GenBank/DDBJ databases">
        <title>Pervasive Adenine N6-methylation of Active Genes in Fungi.</title>
        <authorList>
            <consortium name="DOE Joint Genome Institute"/>
            <person name="Mondo S.J."/>
            <person name="Dannebaum R.O."/>
            <person name="Kuo R.C."/>
            <person name="Labutti K."/>
            <person name="Haridas S."/>
            <person name="Kuo A."/>
            <person name="Salamov A."/>
            <person name="Ahrendt S.R."/>
            <person name="Lipzen A."/>
            <person name="Sullivan W."/>
            <person name="Andreopoulos W.B."/>
            <person name="Clum A."/>
            <person name="Lindquist E."/>
            <person name="Daum C."/>
            <person name="Ramamoorthy G.K."/>
            <person name="Gryganskyi A."/>
            <person name="Culley D."/>
            <person name="Magnuson J.K."/>
            <person name="James T.Y."/>
            <person name="O'Malley M.A."/>
            <person name="Stajich J.E."/>
            <person name="Spatafora J.W."/>
            <person name="Visel A."/>
            <person name="Grigoriev I.V."/>
        </authorList>
    </citation>
    <scope>NUCLEOTIDE SEQUENCE [LARGE SCALE GENOMIC DNA]</scope>
    <source>
        <strain evidence="2">finn</strain>
    </source>
</reference>
<dbReference type="Proteomes" id="UP000193719">
    <property type="component" value="Unassembled WGS sequence"/>
</dbReference>
<dbReference type="EMBL" id="MCFH01000065">
    <property type="protein sequence ID" value="ORX42404.1"/>
    <property type="molecule type" value="Genomic_DNA"/>
</dbReference>
<dbReference type="AlphaFoldDB" id="A0A1Y1UWH5"/>
<comment type="caution">
    <text evidence="1">The sequence shown here is derived from an EMBL/GenBank/DDBJ whole genome shotgun (WGS) entry which is preliminary data.</text>
</comment>
<name>A0A1Y1UWH5_9FUNG</name>
<keyword evidence="2" id="KW-1185">Reference proteome</keyword>
<sequence>MESFYFMDYSNLNSTVFENEKELEKFVQNDKDNSILCGVVFNDDDYINYSIRIKGSNIVDSKNLPYAKGKRSKIIAKRTVFKKDSSDIIYMGKDESDKYNLLFVSAQMAIDNTIV</sequence>
<organism evidence="1 2">
    <name type="scientific">Piromyces finnis</name>
    <dbReference type="NCBI Taxonomy" id="1754191"/>
    <lineage>
        <taxon>Eukaryota</taxon>
        <taxon>Fungi</taxon>
        <taxon>Fungi incertae sedis</taxon>
        <taxon>Chytridiomycota</taxon>
        <taxon>Chytridiomycota incertae sedis</taxon>
        <taxon>Neocallimastigomycetes</taxon>
        <taxon>Neocallimastigales</taxon>
        <taxon>Neocallimastigaceae</taxon>
        <taxon>Piromyces</taxon>
    </lineage>
</organism>
<gene>
    <name evidence="1" type="ORF">BCR36DRAFT_158904</name>
</gene>
<accession>A0A1Y1UWH5</accession>
<dbReference type="OrthoDB" id="10625375at2759"/>
<protein>
    <submittedName>
        <fullName evidence="1">Uncharacterized protein</fullName>
    </submittedName>
</protein>
<reference evidence="1 2" key="1">
    <citation type="submission" date="2016-08" db="EMBL/GenBank/DDBJ databases">
        <title>Genomes of anaerobic fungi encode conserved fungal cellulosomes for biomass hydrolysis.</title>
        <authorList>
            <consortium name="DOE Joint Genome Institute"/>
            <person name="Haitjema C.H."/>
            <person name="Gilmore S.P."/>
            <person name="Henske J.K."/>
            <person name="Solomon K.V."/>
            <person name="De Groot R."/>
            <person name="Kuo A."/>
            <person name="Mondo S.J."/>
            <person name="Salamov A.A."/>
            <person name="Labutti K."/>
            <person name="Zhao Z."/>
            <person name="Chiniquy J."/>
            <person name="Barry K."/>
            <person name="Brewer H.M."/>
            <person name="Purvine S.O."/>
            <person name="Wright A.T."/>
            <person name="Boxma B."/>
            <person name="Van Alen T."/>
            <person name="Hackstein J.H."/>
            <person name="Baker S.E."/>
            <person name="Grigoriev I.V."/>
            <person name="O'Malley M.A."/>
        </authorList>
    </citation>
    <scope>NUCLEOTIDE SEQUENCE [LARGE SCALE GENOMIC DNA]</scope>
    <source>
        <strain evidence="2">finn</strain>
    </source>
</reference>
<evidence type="ECO:0000313" key="2">
    <source>
        <dbReference type="Proteomes" id="UP000193719"/>
    </source>
</evidence>
<evidence type="ECO:0000313" key="1">
    <source>
        <dbReference type="EMBL" id="ORX42404.1"/>
    </source>
</evidence>